<evidence type="ECO:0000256" key="18">
    <source>
        <dbReference type="ARBA" id="ARBA00023136"/>
    </source>
</evidence>
<dbReference type="Pfam" id="PF25525">
    <property type="entry name" value="Ubiquitin_PRKD1_N"/>
    <property type="match status" value="1"/>
</dbReference>
<evidence type="ECO:0000256" key="3">
    <source>
        <dbReference type="ARBA" id="ARBA00004496"/>
    </source>
</evidence>
<evidence type="ECO:0000256" key="16">
    <source>
        <dbReference type="ARBA" id="ARBA00022840"/>
    </source>
</evidence>
<keyword evidence="9" id="KW-0808">Transferase</keyword>
<dbReference type="GO" id="GO:0005524">
    <property type="term" value="F:ATP binding"/>
    <property type="evidence" value="ECO:0007669"/>
    <property type="project" value="UniProtKB-KW"/>
</dbReference>
<keyword evidence="15" id="KW-0862">Zinc</keyword>
<comment type="similarity">
    <text evidence="4">Belongs to the protein kinase superfamily. CAMK Ser/Thr protein kinase family. PKD subfamily.</text>
</comment>
<dbReference type="WBParaSite" id="TCNE_0000576901-mRNA-1">
    <property type="protein sequence ID" value="TCNE_0000576901-mRNA-1"/>
    <property type="gene ID" value="TCNE_0000576901"/>
</dbReference>
<dbReference type="Pfam" id="PF00130">
    <property type="entry name" value="C1_1"/>
    <property type="match status" value="1"/>
</dbReference>
<dbReference type="InterPro" id="IPR046349">
    <property type="entry name" value="C1-like_sf"/>
</dbReference>
<dbReference type="Proteomes" id="UP000050794">
    <property type="component" value="Unassembled WGS sequence"/>
</dbReference>
<dbReference type="GO" id="GO:0007200">
    <property type="term" value="P:phospholipase C-activating G protein-coupled receptor signaling pathway"/>
    <property type="evidence" value="ECO:0007669"/>
    <property type="project" value="TreeGrafter"/>
</dbReference>
<evidence type="ECO:0000256" key="13">
    <source>
        <dbReference type="ARBA" id="ARBA00022771"/>
    </source>
</evidence>
<keyword evidence="17" id="KW-0460">Magnesium</keyword>
<evidence type="ECO:0000313" key="21">
    <source>
        <dbReference type="EMBL" id="VDM37000.1"/>
    </source>
</evidence>
<comment type="subcellular location">
    <subcellularLocation>
        <location evidence="3">Cytoplasm</location>
    </subcellularLocation>
    <subcellularLocation>
        <location evidence="2">Membrane</location>
    </subcellularLocation>
</comment>
<comment type="cofactor">
    <cofactor evidence="1">
        <name>Mg(2+)</name>
        <dbReference type="ChEBI" id="CHEBI:18420"/>
    </cofactor>
</comment>
<dbReference type="InterPro" id="IPR002219">
    <property type="entry name" value="PKC_DAG/PE"/>
</dbReference>
<proteinExistence type="inferred from homology"/>
<evidence type="ECO:0000256" key="8">
    <source>
        <dbReference type="ARBA" id="ARBA00022553"/>
    </source>
</evidence>
<dbReference type="EMBL" id="UYWY01019390">
    <property type="protein sequence ID" value="VDM37000.1"/>
    <property type="molecule type" value="Genomic_DNA"/>
</dbReference>
<dbReference type="GO" id="GO:0008270">
    <property type="term" value="F:zinc ion binding"/>
    <property type="evidence" value="ECO:0007669"/>
    <property type="project" value="UniProtKB-KW"/>
</dbReference>
<keyword evidence="16" id="KW-0067">ATP-binding</keyword>
<keyword evidence="12" id="KW-0547">Nucleotide-binding</keyword>
<name>A0A183UB99_TOXCA</name>
<keyword evidence="14" id="KW-0418">Kinase</keyword>
<dbReference type="SMART" id="SM00109">
    <property type="entry name" value="C1"/>
    <property type="match status" value="1"/>
</dbReference>
<comment type="catalytic activity">
    <reaction evidence="19">
        <text>L-threonyl-[protein] + ATP = O-phospho-L-threonyl-[protein] + ADP + H(+)</text>
        <dbReference type="Rhea" id="RHEA:46608"/>
        <dbReference type="Rhea" id="RHEA-COMP:11060"/>
        <dbReference type="Rhea" id="RHEA-COMP:11605"/>
        <dbReference type="ChEBI" id="CHEBI:15378"/>
        <dbReference type="ChEBI" id="CHEBI:30013"/>
        <dbReference type="ChEBI" id="CHEBI:30616"/>
        <dbReference type="ChEBI" id="CHEBI:61977"/>
        <dbReference type="ChEBI" id="CHEBI:456216"/>
        <dbReference type="EC" id="2.7.11.13"/>
    </reaction>
</comment>
<keyword evidence="11" id="KW-0677">Repeat</keyword>
<gene>
    <name evidence="21" type="ORF">TCNE_LOCUS5769</name>
</gene>
<dbReference type="PANTHER" id="PTHR22968">
    <property type="entry name" value="PROTEIN KINASE C, MU"/>
    <property type="match status" value="1"/>
</dbReference>
<evidence type="ECO:0000256" key="15">
    <source>
        <dbReference type="ARBA" id="ARBA00022833"/>
    </source>
</evidence>
<evidence type="ECO:0000256" key="9">
    <source>
        <dbReference type="ARBA" id="ARBA00022679"/>
    </source>
</evidence>
<evidence type="ECO:0000256" key="12">
    <source>
        <dbReference type="ARBA" id="ARBA00022741"/>
    </source>
</evidence>
<evidence type="ECO:0000313" key="22">
    <source>
        <dbReference type="Proteomes" id="UP000050794"/>
    </source>
</evidence>
<dbReference type="FunFam" id="3.30.60.20:FF:000019">
    <property type="entry name" value="Serine/threonine-protein kinase"/>
    <property type="match status" value="1"/>
</dbReference>
<reference evidence="21 22" key="2">
    <citation type="submission" date="2018-11" db="EMBL/GenBank/DDBJ databases">
        <authorList>
            <consortium name="Pathogen Informatics"/>
        </authorList>
    </citation>
    <scope>NUCLEOTIDE SEQUENCE [LARGE SCALE GENOMIC DNA]</scope>
</reference>
<dbReference type="InterPro" id="IPR020454">
    <property type="entry name" value="DAG/PE-bd"/>
</dbReference>
<evidence type="ECO:0000256" key="4">
    <source>
        <dbReference type="ARBA" id="ARBA00008582"/>
    </source>
</evidence>
<evidence type="ECO:0000256" key="10">
    <source>
        <dbReference type="ARBA" id="ARBA00022723"/>
    </source>
</evidence>
<dbReference type="GO" id="GO:0016020">
    <property type="term" value="C:membrane"/>
    <property type="evidence" value="ECO:0007669"/>
    <property type="project" value="UniProtKB-SubCell"/>
</dbReference>
<dbReference type="PRINTS" id="PR00008">
    <property type="entry name" value="DAGPEDOMAIN"/>
</dbReference>
<sequence length="217" mass="24122">MSGLTFQMQSGVVKETISVEGQEVSVRDLREYAVKFIKKSYPGRDCDDTLADHILLYRHDLRSINILQLITSSSDVTEGTLVEIVISSCPQYDRLVVHPHTLYVHSYKSPTFCDFCGELLFGIVKQGLKCQGCGLNYHKRCASKIPNNCSGSRQRRPSAIPLSPRSSIGHKQSNINAMCPPSSVQPMADLGALYSNAVATHKASFTIIMNFFIVRYT</sequence>
<evidence type="ECO:0000256" key="2">
    <source>
        <dbReference type="ARBA" id="ARBA00004370"/>
    </source>
</evidence>
<evidence type="ECO:0000313" key="23">
    <source>
        <dbReference type="WBParaSite" id="TCNE_0000576901-mRNA-1"/>
    </source>
</evidence>
<keyword evidence="13" id="KW-0863">Zinc-finger</keyword>
<dbReference type="GO" id="GO:0005829">
    <property type="term" value="C:cytosol"/>
    <property type="evidence" value="ECO:0007669"/>
    <property type="project" value="TreeGrafter"/>
</dbReference>
<evidence type="ECO:0000256" key="6">
    <source>
        <dbReference type="ARBA" id="ARBA00022490"/>
    </source>
</evidence>
<evidence type="ECO:0000256" key="11">
    <source>
        <dbReference type="ARBA" id="ARBA00022737"/>
    </source>
</evidence>
<dbReference type="GO" id="GO:0035556">
    <property type="term" value="P:intracellular signal transduction"/>
    <property type="evidence" value="ECO:0007669"/>
    <property type="project" value="TreeGrafter"/>
</dbReference>
<dbReference type="Gene3D" id="3.30.60.20">
    <property type="match status" value="1"/>
</dbReference>
<evidence type="ECO:0000256" key="7">
    <source>
        <dbReference type="ARBA" id="ARBA00022527"/>
    </source>
</evidence>
<keyword evidence="7" id="KW-0723">Serine/threonine-protein kinase</keyword>
<keyword evidence="18" id="KW-0472">Membrane</keyword>
<keyword evidence="6" id="KW-0963">Cytoplasm</keyword>
<dbReference type="AlphaFoldDB" id="A0A183UB99"/>
<keyword evidence="10" id="KW-0479">Metal-binding</keyword>
<evidence type="ECO:0000256" key="14">
    <source>
        <dbReference type="ARBA" id="ARBA00022777"/>
    </source>
</evidence>
<feature type="domain" description="Phorbol-ester/DAG-type" evidence="20">
    <location>
        <begin position="99"/>
        <end position="149"/>
    </location>
</feature>
<dbReference type="PANTHER" id="PTHR22968:SF24">
    <property type="entry name" value="SERINE_THREONINE-PROTEIN KINASE"/>
    <property type="match status" value="1"/>
</dbReference>
<dbReference type="SUPFAM" id="SSF57889">
    <property type="entry name" value="Cysteine-rich domain"/>
    <property type="match status" value="1"/>
</dbReference>
<organism evidence="22 23">
    <name type="scientific">Toxocara canis</name>
    <name type="common">Canine roundworm</name>
    <dbReference type="NCBI Taxonomy" id="6265"/>
    <lineage>
        <taxon>Eukaryota</taxon>
        <taxon>Metazoa</taxon>
        <taxon>Ecdysozoa</taxon>
        <taxon>Nematoda</taxon>
        <taxon>Chromadorea</taxon>
        <taxon>Rhabditida</taxon>
        <taxon>Spirurina</taxon>
        <taxon>Ascaridomorpha</taxon>
        <taxon>Ascaridoidea</taxon>
        <taxon>Toxocaridae</taxon>
        <taxon>Toxocara</taxon>
    </lineage>
</organism>
<protein>
    <recommendedName>
        <fullName evidence="5">protein kinase C</fullName>
        <ecNumber evidence="5">2.7.11.13</ecNumber>
    </recommendedName>
</protein>
<evidence type="ECO:0000256" key="5">
    <source>
        <dbReference type="ARBA" id="ARBA00012429"/>
    </source>
</evidence>
<reference evidence="23" key="1">
    <citation type="submission" date="2016-06" db="UniProtKB">
        <authorList>
            <consortium name="WormBaseParasite"/>
        </authorList>
    </citation>
    <scope>IDENTIFICATION</scope>
</reference>
<evidence type="ECO:0000256" key="19">
    <source>
        <dbReference type="ARBA" id="ARBA00047272"/>
    </source>
</evidence>
<keyword evidence="8" id="KW-0597">Phosphoprotein</keyword>
<dbReference type="PROSITE" id="PS50081">
    <property type="entry name" value="ZF_DAG_PE_2"/>
    <property type="match status" value="1"/>
</dbReference>
<evidence type="ECO:0000256" key="1">
    <source>
        <dbReference type="ARBA" id="ARBA00001946"/>
    </source>
</evidence>
<dbReference type="InterPro" id="IPR057764">
    <property type="entry name" value="Ubiquitin_PRKD1-3_N"/>
</dbReference>
<dbReference type="GO" id="GO:0004697">
    <property type="term" value="F:diacylglycerol-dependent serine/threonine kinase activity"/>
    <property type="evidence" value="ECO:0007669"/>
    <property type="project" value="UniProtKB-EC"/>
</dbReference>
<accession>A0A183UB99</accession>
<evidence type="ECO:0000259" key="20">
    <source>
        <dbReference type="PROSITE" id="PS50081"/>
    </source>
</evidence>
<dbReference type="EC" id="2.7.11.13" evidence="5"/>
<keyword evidence="22" id="KW-1185">Reference proteome</keyword>
<dbReference type="PROSITE" id="PS00479">
    <property type="entry name" value="ZF_DAG_PE_1"/>
    <property type="match status" value="1"/>
</dbReference>
<dbReference type="CDD" id="cd20795">
    <property type="entry name" value="C1_PKD_rpt1"/>
    <property type="match status" value="1"/>
</dbReference>
<evidence type="ECO:0000256" key="17">
    <source>
        <dbReference type="ARBA" id="ARBA00022842"/>
    </source>
</evidence>